<gene>
    <name evidence="2" type="ORF">EB235_19940</name>
</gene>
<sequence>MTLTQRSNDTDKATEPANDNHDVHIARLLDAALTDEENIADLVRRTERTAMLVLIGMGGWLMLVPAIYVVLTHGI</sequence>
<keyword evidence="1" id="KW-0812">Transmembrane</keyword>
<feature type="transmembrane region" description="Helical" evidence="1">
    <location>
        <begin position="50"/>
        <end position="71"/>
    </location>
</feature>
<dbReference type="AlphaFoldDB" id="A0A6M7WWH5"/>
<dbReference type="Proteomes" id="UP000503017">
    <property type="component" value="Chromosome"/>
</dbReference>
<proteinExistence type="predicted"/>
<reference evidence="2 3" key="1">
    <citation type="submission" date="2018-10" db="EMBL/GenBank/DDBJ databases">
        <authorList>
            <person name="Perry B.J."/>
            <person name="Sullivan J.T."/>
            <person name="Murphy R.J.T."/>
            <person name="Ramsay J.P."/>
            <person name="Ronson C.W."/>
        </authorList>
    </citation>
    <scope>NUCLEOTIDE SEQUENCE [LARGE SCALE GENOMIC DNA]</scope>
    <source>
        <strain evidence="2 3">R88b</strain>
    </source>
</reference>
<protein>
    <submittedName>
        <fullName evidence="2">Uncharacterized protein</fullName>
    </submittedName>
</protein>
<keyword evidence="1" id="KW-1133">Transmembrane helix</keyword>
<evidence type="ECO:0000256" key="1">
    <source>
        <dbReference type="SAM" id="Phobius"/>
    </source>
</evidence>
<evidence type="ECO:0000313" key="2">
    <source>
        <dbReference type="EMBL" id="QKD06442.1"/>
    </source>
</evidence>
<organism evidence="2 3">
    <name type="scientific">Mesorhizobium loti R88b</name>
    <dbReference type="NCBI Taxonomy" id="935548"/>
    <lineage>
        <taxon>Bacteria</taxon>
        <taxon>Pseudomonadati</taxon>
        <taxon>Pseudomonadota</taxon>
        <taxon>Alphaproteobacteria</taxon>
        <taxon>Hyphomicrobiales</taxon>
        <taxon>Phyllobacteriaceae</taxon>
        <taxon>Mesorhizobium</taxon>
    </lineage>
</organism>
<dbReference type="EMBL" id="CP033367">
    <property type="protein sequence ID" value="QKD06442.1"/>
    <property type="molecule type" value="Genomic_DNA"/>
</dbReference>
<accession>A0A6M7WWH5</accession>
<evidence type="ECO:0000313" key="3">
    <source>
        <dbReference type="Proteomes" id="UP000503017"/>
    </source>
</evidence>
<keyword evidence="1" id="KW-0472">Membrane</keyword>
<name>A0A6M7WWH5_RHILI</name>